<protein>
    <recommendedName>
        <fullName evidence="3">Cytochrome P450</fullName>
    </recommendedName>
</protein>
<organism evidence="1 2">
    <name type="scientific">Madurella fahalii</name>
    <dbReference type="NCBI Taxonomy" id="1157608"/>
    <lineage>
        <taxon>Eukaryota</taxon>
        <taxon>Fungi</taxon>
        <taxon>Dikarya</taxon>
        <taxon>Ascomycota</taxon>
        <taxon>Pezizomycotina</taxon>
        <taxon>Sordariomycetes</taxon>
        <taxon>Sordariomycetidae</taxon>
        <taxon>Sordariales</taxon>
        <taxon>Sordariales incertae sedis</taxon>
        <taxon>Madurella</taxon>
    </lineage>
</organism>
<dbReference type="GeneID" id="98179526"/>
<proteinExistence type="predicted"/>
<dbReference type="RefSeq" id="XP_070920304.1">
    <property type="nucleotide sequence ID" value="XM_071064203.1"/>
</dbReference>
<reference evidence="1 2" key="1">
    <citation type="submission" date="2024-09" db="EMBL/GenBank/DDBJ databases">
        <title>Itraconazole resistance in Madurella fahalii resulting from another homologue of gene encoding cytochrome P450 14-alpha sterol demethylase (CYP51).</title>
        <authorList>
            <person name="Yoshioka I."/>
            <person name="Fahal A.H."/>
            <person name="Kaneko S."/>
            <person name="Yaguchi T."/>
        </authorList>
    </citation>
    <scope>NUCLEOTIDE SEQUENCE [LARGE SCALE GENOMIC DNA]</scope>
    <source>
        <strain evidence="1 2">IFM 68171</strain>
    </source>
</reference>
<name>A0ABQ0GLD8_9PEZI</name>
<comment type="caution">
    <text evidence="1">The sequence shown here is derived from an EMBL/GenBank/DDBJ whole genome shotgun (WGS) entry which is preliminary data.</text>
</comment>
<sequence>MPMQTDARGKFDDPRRGVALLPFRKAPNDGQPVQAPQGPAGLPPVGSYYEVFPEHLGNHYRLFRKYGHVIKTANMDKTIYWADSPDVALVALSESTYFTKINEDYPLWGVKDTQPSSSAKLRMRTGG</sequence>
<dbReference type="SUPFAM" id="SSF48264">
    <property type="entry name" value="Cytochrome P450"/>
    <property type="match status" value="1"/>
</dbReference>
<keyword evidence="2" id="KW-1185">Reference proteome</keyword>
<evidence type="ECO:0008006" key="3">
    <source>
        <dbReference type="Google" id="ProtNLM"/>
    </source>
</evidence>
<gene>
    <name evidence="1" type="ORF">MFIFM68171_08784</name>
</gene>
<dbReference type="Proteomes" id="UP001628179">
    <property type="component" value="Unassembled WGS sequence"/>
</dbReference>
<evidence type="ECO:0000313" key="2">
    <source>
        <dbReference type="Proteomes" id="UP001628179"/>
    </source>
</evidence>
<dbReference type="InterPro" id="IPR036396">
    <property type="entry name" value="Cyt_P450_sf"/>
</dbReference>
<evidence type="ECO:0000313" key="1">
    <source>
        <dbReference type="EMBL" id="GAB1318574.1"/>
    </source>
</evidence>
<accession>A0ABQ0GLD8</accession>
<dbReference type="EMBL" id="BAAFSV010000005">
    <property type="protein sequence ID" value="GAB1318574.1"/>
    <property type="molecule type" value="Genomic_DNA"/>
</dbReference>